<keyword evidence="3" id="KW-1185">Reference proteome</keyword>
<organism evidence="2 3">
    <name type="scientific">Solanum commersonii</name>
    <name type="common">Commerson's wild potato</name>
    <name type="synonym">Commerson's nightshade</name>
    <dbReference type="NCBI Taxonomy" id="4109"/>
    <lineage>
        <taxon>Eukaryota</taxon>
        <taxon>Viridiplantae</taxon>
        <taxon>Streptophyta</taxon>
        <taxon>Embryophyta</taxon>
        <taxon>Tracheophyta</taxon>
        <taxon>Spermatophyta</taxon>
        <taxon>Magnoliopsida</taxon>
        <taxon>eudicotyledons</taxon>
        <taxon>Gunneridae</taxon>
        <taxon>Pentapetalae</taxon>
        <taxon>asterids</taxon>
        <taxon>lamiids</taxon>
        <taxon>Solanales</taxon>
        <taxon>Solanaceae</taxon>
        <taxon>Solanoideae</taxon>
        <taxon>Solaneae</taxon>
        <taxon>Solanum</taxon>
    </lineage>
</organism>
<evidence type="ECO:0000313" key="2">
    <source>
        <dbReference type="EMBL" id="KAG5630616.1"/>
    </source>
</evidence>
<feature type="compositionally biased region" description="Basic and acidic residues" evidence="1">
    <location>
        <begin position="195"/>
        <end position="208"/>
    </location>
</feature>
<evidence type="ECO:0000313" key="3">
    <source>
        <dbReference type="Proteomes" id="UP000824120"/>
    </source>
</evidence>
<protein>
    <submittedName>
        <fullName evidence="2">Uncharacterized protein</fullName>
    </submittedName>
</protein>
<feature type="region of interest" description="Disordered" evidence="1">
    <location>
        <begin position="102"/>
        <end position="126"/>
    </location>
</feature>
<reference evidence="2 3" key="1">
    <citation type="submission" date="2020-09" db="EMBL/GenBank/DDBJ databases">
        <title>De no assembly of potato wild relative species, Solanum commersonii.</title>
        <authorList>
            <person name="Cho K."/>
        </authorList>
    </citation>
    <scope>NUCLEOTIDE SEQUENCE [LARGE SCALE GENOMIC DNA]</scope>
    <source>
        <strain evidence="2">LZ3.2</strain>
        <tissue evidence="2">Leaf</tissue>
    </source>
</reference>
<evidence type="ECO:0000256" key="1">
    <source>
        <dbReference type="SAM" id="MobiDB-lite"/>
    </source>
</evidence>
<accession>A0A9J6B1R6</accession>
<dbReference type="Proteomes" id="UP000824120">
    <property type="component" value="Chromosome 1"/>
</dbReference>
<gene>
    <name evidence="2" type="ORF">H5410_002333</name>
</gene>
<feature type="region of interest" description="Disordered" evidence="1">
    <location>
        <begin position="167"/>
        <end position="208"/>
    </location>
</feature>
<proteinExistence type="predicted"/>
<feature type="compositionally biased region" description="Basic residues" evidence="1">
    <location>
        <begin position="185"/>
        <end position="194"/>
    </location>
</feature>
<sequence length="208" mass="23005">MSNHSSSSKNPILLEVENSNSFQFSTPQVESLHSTPVWVIKPVGVPHDDPGVTSQPGVVSSMMSEQLLEGDLPKRKGYIQPPFSEAEYKTPNLATTRRKTVFDNTPKDSMGSDSFHEDEAEESETHLVWKRRGIRGANAIVDPPKKATNQTIESSETISEDVSMAVAKKGREAEKQSVKVPKVIRGSRKSPVKKGHQENEDRFHAQNG</sequence>
<dbReference type="EMBL" id="JACXVP010000001">
    <property type="protein sequence ID" value="KAG5630616.1"/>
    <property type="molecule type" value="Genomic_DNA"/>
</dbReference>
<comment type="caution">
    <text evidence="2">The sequence shown here is derived from an EMBL/GenBank/DDBJ whole genome shotgun (WGS) entry which is preliminary data.</text>
</comment>
<dbReference type="AlphaFoldDB" id="A0A9J6B1R6"/>
<name>A0A9J6B1R6_SOLCO</name>